<keyword evidence="3" id="KW-1185">Reference proteome</keyword>
<dbReference type="PANTHER" id="PTHR31414:SF18">
    <property type="entry name" value="TRANSMEMBRANE PROTEIN-RELATED"/>
    <property type="match status" value="1"/>
</dbReference>
<organism evidence="2 3">
    <name type="scientific">Vicia faba</name>
    <name type="common">Broad bean</name>
    <name type="synonym">Faba vulgaris</name>
    <dbReference type="NCBI Taxonomy" id="3906"/>
    <lineage>
        <taxon>Eukaryota</taxon>
        <taxon>Viridiplantae</taxon>
        <taxon>Streptophyta</taxon>
        <taxon>Embryophyta</taxon>
        <taxon>Tracheophyta</taxon>
        <taxon>Spermatophyta</taxon>
        <taxon>Magnoliopsida</taxon>
        <taxon>eudicotyledons</taxon>
        <taxon>Gunneridae</taxon>
        <taxon>Pentapetalae</taxon>
        <taxon>rosids</taxon>
        <taxon>fabids</taxon>
        <taxon>Fabales</taxon>
        <taxon>Fabaceae</taxon>
        <taxon>Papilionoideae</taxon>
        <taxon>50 kb inversion clade</taxon>
        <taxon>NPAAA clade</taxon>
        <taxon>Hologalegina</taxon>
        <taxon>IRL clade</taxon>
        <taxon>Fabeae</taxon>
        <taxon>Vicia</taxon>
    </lineage>
</organism>
<feature type="transmembrane region" description="Helical" evidence="1">
    <location>
        <begin position="278"/>
        <end position="302"/>
    </location>
</feature>
<dbReference type="PANTHER" id="PTHR31414">
    <property type="entry name" value="TRANSMEMBRANE PROTEIN DDB_G0292058"/>
    <property type="match status" value="1"/>
</dbReference>
<dbReference type="EMBL" id="OX451741">
    <property type="protein sequence ID" value="CAI8616699.1"/>
    <property type="molecule type" value="Genomic_DNA"/>
</dbReference>
<evidence type="ECO:0000313" key="3">
    <source>
        <dbReference type="Proteomes" id="UP001157006"/>
    </source>
</evidence>
<keyword evidence="1" id="KW-0812">Transmembrane</keyword>
<feature type="transmembrane region" description="Helical" evidence="1">
    <location>
        <begin position="20"/>
        <end position="39"/>
    </location>
</feature>
<name>A0AAV1B2C4_VICFA</name>
<keyword evidence="1" id="KW-1133">Transmembrane helix</keyword>
<feature type="transmembrane region" description="Helical" evidence="1">
    <location>
        <begin position="140"/>
        <end position="162"/>
    </location>
</feature>
<dbReference type="AlphaFoldDB" id="A0AAV1B2C4"/>
<proteinExistence type="predicted"/>
<feature type="transmembrane region" description="Helical" evidence="1">
    <location>
        <begin position="99"/>
        <end position="120"/>
    </location>
</feature>
<dbReference type="InterPro" id="IPR040283">
    <property type="entry name" value="DDB_G0292058-like"/>
</dbReference>
<protein>
    <submittedName>
        <fullName evidence="2">Uncharacterized protein</fullName>
    </submittedName>
</protein>
<dbReference type="GO" id="GO:0016020">
    <property type="term" value="C:membrane"/>
    <property type="evidence" value="ECO:0007669"/>
    <property type="project" value="TreeGrafter"/>
</dbReference>
<evidence type="ECO:0000256" key="1">
    <source>
        <dbReference type="SAM" id="Phobius"/>
    </source>
</evidence>
<evidence type="ECO:0000313" key="2">
    <source>
        <dbReference type="EMBL" id="CAI8616699.1"/>
    </source>
</evidence>
<feature type="transmembrane region" description="Helical" evidence="1">
    <location>
        <begin position="478"/>
        <end position="500"/>
    </location>
</feature>
<accession>A0AAV1B2C4</accession>
<keyword evidence="1" id="KW-0472">Membrane</keyword>
<sequence length="516" mass="58250">MVNVLEMDSLSKDATVPSDIQVLHFMETYRIVIILLLLLPEISAQVISHSDSTTDNLPQPISQKDHTIRVDPLDNFKKYKGGFNITNKHYWSSVFFTGIYGYAVGVLLLFCGVLFVTIDFCGEGIRNKKIFPSNFKGLDVWPVPLAIMHMILAMVFSGLVIACGANFNYQARTSVNIIIKTTNEASEIIHNATEALKEIHEDLMESNVAVEAFENLDSTADKFNSTAENIIEKAAKNKLVINKALKVVFVITIVIISLYLIVVISLSVFGVLKFWRVLYMLVIMCCLVIVICWLLFGVYLVLENFSNDVCTYLLNFEENPYNNSISYLHHCDELLSAKPVLSEIGGVIYNLVNEVNSNISNLQGTLLRNVVYICSPFTAPPEYLYRPNNCPLNTIQIGDIPKVLKPYTCFEDDDEKCSNEDFISYGEYKTVESYTSSIQDLLNVYPCMEELIECKLVKDAIDQIVFKHCKLLKGFAKLVWLGMVILALNMMLLVVLWMAIKTHYDEHSHDVLGSVT</sequence>
<gene>
    <name evidence="2" type="ORF">VFH_VI041640</name>
</gene>
<dbReference type="Proteomes" id="UP001157006">
    <property type="component" value="Chromosome 6"/>
</dbReference>
<feature type="transmembrane region" description="Helical" evidence="1">
    <location>
        <begin position="247"/>
        <end position="272"/>
    </location>
</feature>
<reference evidence="2 3" key="1">
    <citation type="submission" date="2023-01" db="EMBL/GenBank/DDBJ databases">
        <authorList>
            <person name="Kreplak J."/>
        </authorList>
    </citation>
    <scope>NUCLEOTIDE SEQUENCE [LARGE SCALE GENOMIC DNA]</scope>
</reference>